<feature type="signal peptide" evidence="2">
    <location>
        <begin position="1"/>
        <end position="18"/>
    </location>
</feature>
<dbReference type="EMBL" id="CM031830">
    <property type="protein sequence ID" value="KAG6708138.1"/>
    <property type="molecule type" value="Genomic_DNA"/>
</dbReference>
<evidence type="ECO:0000256" key="1">
    <source>
        <dbReference type="SAM" id="Phobius"/>
    </source>
</evidence>
<name>A0A922EUJ1_CARIL</name>
<feature type="chain" id="PRO_5036719474" description="NADH dehydrogenase subunit 4L" evidence="2">
    <location>
        <begin position="19"/>
        <end position="61"/>
    </location>
</feature>
<sequence length="61" mass="6530">MGTLCCGVLLLLKLCVLSLLVVSLSHVSCSTAVLAMESVGGLLSILYIHINRRGKKEGRLF</sequence>
<accession>A0A922EUJ1</accession>
<evidence type="ECO:0000313" key="3">
    <source>
        <dbReference type="EMBL" id="KAG6708138.1"/>
    </source>
</evidence>
<evidence type="ECO:0000313" key="4">
    <source>
        <dbReference type="Proteomes" id="UP000811246"/>
    </source>
</evidence>
<reference evidence="3" key="1">
    <citation type="submission" date="2021-01" db="EMBL/GenBank/DDBJ databases">
        <authorList>
            <person name="Lovell J.T."/>
            <person name="Bentley N."/>
            <person name="Bhattarai G."/>
            <person name="Jenkins J.W."/>
            <person name="Sreedasyam A."/>
            <person name="Alarcon Y."/>
            <person name="Bock C."/>
            <person name="Boston L."/>
            <person name="Carlson J."/>
            <person name="Cervantes K."/>
            <person name="Clermont K."/>
            <person name="Krom N."/>
            <person name="Kubenka K."/>
            <person name="Mamidi S."/>
            <person name="Mattison C."/>
            <person name="Monteros M."/>
            <person name="Pisani C."/>
            <person name="Plott C."/>
            <person name="Rajasekar S."/>
            <person name="Rhein H.S."/>
            <person name="Rohla C."/>
            <person name="Song M."/>
            <person name="Hilaire R.S."/>
            <person name="Shu S."/>
            <person name="Wells L."/>
            <person name="Wang X."/>
            <person name="Webber J."/>
            <person name="Heerema R.J."/>
            <person name="Klein P."/>
            <person name="Conner P."/>
            <person name="Grauke L."/>
            <person name="Grimwood J."/>
            <person name="Schmutz J."/>
            <person name="Randall J.J."/>
        </authorList>
    </citation>
    <scope>NUCLEOTIDE SEQUENCE</scope>
    <source>
        <tissue evidence="3">Leaf</tissue>
    </source>
</reference>
<keyword evidence="2" id="KW-0732">Signal</keyword>
<gene>
    <name evidence="3" type="ORF">I3842_06G065300</name>
</gene>
<keyword evidence="1" id="KW-1133">Transmembrane helix</keyword>
<proteinExistence type="predicted"/>
<evidence type="ECO:0000256" key="2">
    <source>
        <dbReference type="SAM" id="SignalP"/>
    </source>
</evidence>
<organism evidence="3 4">
    <name type="scientific">Carya illinoinensis</name>
    <name type="common">Pecan</name>
    <dbReference type="NCBI Taxonomy" id="32201"/>
    <lineage>
        <taxon>Eukaryota</taxon>
        <taxon>Viridiplantae</taxon>
        <taxon>Streptophyta</taxon>
        <taxon>Embryophyta</taxon>
        <taxon>Tracheophyta</taxon>
        <taxon>Spermatophyta</taxon>
        <taxon>Magnoliopsida</taxon>
        <taxon>eudicotyledons</taxon>
        <taxon>Gunneridae</taxon>
        <taxon>Pentapetalae</taxon>
        <taxon>rosids</taxon>
        <taxon>fabids</taxon>
        <taxon>Fagales</taxon>
        <taxon>Juglandaceae</taxon>
        <taxon>Carya</taxon>
    </lineage>
</organism>
<protein>
    <recommendedName>
        <fullName evidence="5">NADH dehydrogenase subunit 4L</fullName>
    </recommendedName>
</protein>
<evidence type="ECO:0008006" key="5">
    <source>
        <dbReference type="Google" id="ProtNLM"/>
    </source>
</evidence>
<keyword evidence="1" id="KW-0812">Transmembrane</keyword>
<keyword evidence="1" id="KW-0472">Membrane</keyword>
<comment type="caution">
    <text evidence="3">The sequence shown here is derived from an EMBL/GenBank/DDBJ whole genome shotgun (WGS) entry which is preliminary data.</text>
</comment>
<dbReference type="Proteomes" id="UP000811246">
    <property type="component" value="Chromosome 6"/>
</dbReference>
<feature type="transmembrane region" description="Helical" evidence="1">
    <location>
        <begin position="33"/>
        <end position="50"/>
    </location>
</feature>
<dbReference type="AlphaFoldDB" id="A0A922EUJ1"/>